<dbReference type="PANTHER" id="PTHR43280:SF10">
    <property type="entry name" value="REGULATORY PROTEIN POCR"/>
    <property type="match status" value="1"/>
</dbReference>
<dbReference type="PROSITE" id="PS01124">
    <property type="entry name" value="HTH_ARAC_FAMILY_2"/>
    <property type="match status" value="1"/>
</dbReference>
<reference evidence="6" key="1">
    <citation type="submission" date="2016-02" db="EMBL/GenBank/DDBJ databases">
        <title>Genome sequence of Bacillus trypoxylicola KCTC 13244(T).</title>
        <authorList>
            <person name="Jeong H."/>
            <person name="Park S.-H."/>
            <person name="Choi S.-K."/>
        </authorList>
    </citation>
    <scope>NUCLEOTIDE SEQUENCE [LARGE SCALE GENOMIC DNA]</scope>
    <source>
        <strain evidence="6">KCTC 13244</strain>
    </source>
</reference>
<gene>
    <name evidence="6" type="ORF">AZF04_02930</name>
</gene>
<accession>A0A161PLP0</accession>
<dbReference type="InterPro" id="IPR018060">
    <property type="entry name" value="HTH_AraC"/>
</dbReference>
<evidence type="ECO:0000313" key="6">
    <source>
        <dbReference type="EMBL" id="KYG35306.1"/>
    </source>
</evidence>
<dbReference type="AlphaFoldDB" id="A0A161PLP0"/>
<evidence type="ECO:0000313" key="7">
    <source>
        <dbReference type="Proteomes" id="UP000075806"/>
    </source>
</evidence>
<keyword evidence="3" id="KW-0804">Transcription</keyword>
<proteinExistence type="predicted"/>
<dbReference type="GO" id="GO:0043565">
    <property type="term" value="F:sequence-specific DNA binding"/>
    <property type="evidence" value="ECO:0007669"/>
    <property type="project" value="InterPro"/>
</dbReference>
<dbReference type="RefSeq" id="WP_061947466.1">
    <property type="nucleotide sequence ID" value="NZ_LTAO01000001.1"/>
</dbReference>
<name>A0A161PLP0_9BACI</name>
<dbReference type="OrthoDB" id="1975037at2"/>
<comment type="caution">
    <text evidence="6">The sequence shown here is derived from an EMBL/GenBank/DDBJ whole genome shotgun (WGS) entry which is preliminary data.</text>
</comment>
<dbReference type="SMART" id="SM00342">
    <property type="entry name" value="HTH_ARAC"/>
    <property type="match status" value="1"/>
</dbReference>
<organism evidence="6 7">
    <name type="scientific">Alkalihalobacillus trypoxylicola</name>
    <dbReference type="NCBI Taxonomy" id="519424"/>
    <lineage>
        <taxon>Bacteria</taxon>
        <taxon>Bacillati</taxon>
        <taxon>Bacillota</taxon>
        <taxon>Bacilli</taxon>
        <taxon>Bacillales</taxon>
        <taxon>Bacillaceae</taxon>
        <taxon>Alkalihalobacillus</taxon>
    </lineage>
</organism>
<keyword evidence="4" id="KW-0812">Transmembrane</keyword>
<keyword evidence="4" id="KW-0472">Membrane</keyword>
<dbReference type="Proteomes" id="UP000075806">
    <property type="component" value="Unassembled WGS sequence"/>
</dbReference>
<dbReference type="Gene3D" id="1.10.10.60">
    <property type="entry name" value="Homeodomain-like"/>
    <property type="match status" value="2"/>
</dbReference>
<keyword evidence="4" id="KW-1133">Transmembrane helix</keyword>
<evidence type="ECO:0000256" key="3">
    <source>
        <dbReference type="ARBA" id="ARBA00023163"/>
    </source>
</evidence>
<protein>
    <recommendedName>
        <fullName evidence="5">HTH araC/xylS-type domain-containing protein</fullName>
    </recommendedName>
</protein>
<dbReference type="GO" id="GO:0003700">
    <property type="term" value="F:DNA-binding transcription factor activity"/>
    <property type="evidence" value="ECO:0007669"/>
    <property type="project" value="InterPro"/>
</dbReference>
<evidence type="ECO:0000259" key="5">
    <source>
        <dbReference type="PROSITE" id="PS01124"/>
    </source>
</evidence>
<evidence type="ECO:0000256" key="4">
    <source>
        <dbReference type="SAM" id="Phobius"/>
    </source>
</evidence>
<feature type="transmembrane region" description="Helical" evidence="4">
    <location>
        <begin position="292"/>
        <end position="314"/>
    </location>
</feature>
<evidence type="ECO:0000256" key="2">
    <source>
        <dbReference type="ARBA" id="ARBA00023125"/>
    </source>
</evidence>
<dbReference type="Pfam" id="PF12833">
    <property type="entry name" value="HTH_18"/>
    <property type="match status" value="1"/>
</dbReference>
<dbReference type="SUPFAM" id="SSF46689">
    <property type="entry name" value="Homeodomain-like"/>
    <property type="match status" value="2"/>
</dbReference>
<dbReference type="EMBL" id="LTAO01000001">
    <property type="protein sequence ID" value="KYG35306.1"/>
    <property type="molecule type" value="Genomic_DNA"/>
</dbReference>
<sequence>MRSKSLLTKLILFGCLISIIPVLFLGIFSNSQASKQIQEKVNQEKVQMIEQINLNVEQVLKTVYFMFNHTVDSNIMDTAINSPLHGEDFIIHRNLKQELSQLQTYETMVNEFIVINLKENWLLSNTRLTRLDEHPDSQTYLSYMDQEHNSSWVLMDNSDFNPTVTNKGCSHTISLVHKLPTKFSEKYGMAFANIPACSLAKMININSLSDEILIVDEQERIMVHRDDSLIGQPLSSIGSIEGELAFPERRGQYDLLLEGEEHSVTYITSDFNNWTYMSINSIEKLTQESKSIGWMTALVTTIIILVCLIIIWLMTNRIYSPIGRIMKEIEYRLPNQFDHKMSDLQLIGEQIHQLFSSNSNLKHELKGHKQQIQTLFMLRLIKGFITQKEIKSRLEYFQLSEQVNSWRKKTILTLQIDTMLDEDLLDETEFETISFAVKNVTEETIGEEYCLPSIWFDQTLVIVIGHTTNEQKKIISQVHELTDQIQKNLERTLNISVSIGISLPFEELKKSNRAYKEGLEALKHRIKLGKCVIIPFSSINSGKHSIVFDYPQRTQAELLVAIKIADLDRSVELFDLWLSKVFKNTQSPREYQISMMRLLNNLLMVKQEEGISFQQIEVYHESLYEELLSLQTQDEIKSWFKERLIAPLVNVFKDRRESQFQNLSEQIIDLIHKNYDKEITLEECAAKLHYNANYLSSVFKQETNYTFSEYLTMHRFKLAKKWLIETDMTVKEIADKLQYKNSQNFIRSFKKHEEMTPGQYRQKYKKVS</sequence>
<keyword evidence="7" id="KW-1185">Reference proteome</keyword>
<keyword evidence="2" id="KW-0238">DNA-binding</keyword>
<dbReference type="InterPro" id="IPR009057">
    <property type="entry name" value="Homeodomain-like_sf"/>
</dbReference>
<dbReference type="PANTHER" id="PTHR43280">
    <property type="entry name" value="ARAC-FAMILY TRANSCRIPTIONAL REGULATOR"/>
    <property type="match status" value="1"/>
</dbReference>
<feature type="domain" description="HTH araC/xylS-type" evidence="5">
    <location>
        <begin position="665"/>
        <end position="763"/>
    </location>
</feature>
<dbReference type="STRING" id="519424.AZF04_02930"/>
<evidence type="ECO:0000256" key="1">
    <source>
        <dbReference type="ARBA" id="ARBA00023015"/>
    </source>
</evidence>
<keyword evidence="1" id="KW-0805">Transcription regulation</keyword>